<name>A0A2H0BEI5_UNCKA</name>
<keyword evidence="3 5" id="KW-0687">Ribonucleoprotein</keyword>
<dbReference type="HAMAP" id="MF_00291_B">
    <property type="entry name" value="Ribosomal_uS2_B"/>
    <property type="match status" value="1"/>
</dbReference>
<dbReference type="InterPro" id="IPR001865">
    <property type="entry name" value="Ribosomal_uS2"/>
</dbReference>
<dbReference type="InterPro" id="IPR005706">
    <property type="entry name" value="Ribosomal_uS2_bac/mit/plastid"/>
</dbReference>
<proteinExistence type="inferred from homology"/>
<dbReference type="InterPro" id="IPR023591">
    <property type="entry name" value="Ribosomal_uS2_flav_dom_sf"/>
</dbReference>
<dbReference type="InterPro" id="IPR018130">
    <property type="entry name" value="Ribosomal_uS2_CS"/>
</dbReference>
<dbReference type="PROSITE" id="PS00962">
    <property type="entry name" value="RIBOSOMAL_S2_1"/>
    <property type="match status" value="1"/>
</dbReference>
<evidence type="ECO:0000313" key="8">
    <source>
        <dbReference type="Proteomes" id="UP000228495"/>
    </source>
</evidence>
<evidence type="ECO:0000313" key="7">
    <source>
        <dbReference type="EMBL" id="PIP56093.1"/>
    </source>
</evidence>
<dbReference type="AlphaFoldDB" id="A0A2H0BEI5"/>
<sequence>MATTTLPSLEEMLEAGVHFGHQTNKWHPGMKKFIFDAREGIHVINLEDTYSQLEKAFDFIAEHIRTTPNPQIVFIGTKRQAAPVVREKAIEAGVFHVTNRWPGGLITNFNELKRAIKHYNELGQVMKDAKQMEALTTKNRYATIKEHTKLGVIFEGVSGLTKPPTLLVIIDPRREKTAINEARLKNIPTIGIIDTNTDPSLVDLPIPANDDALKSIELILGSISKTVQNTRLAQKEKDDKKNEDTKE</sequence>
<protein>
    <recommendedName>
        <fullName evidence="4 5">Small ribosomal subunit protein uS2</fullName>
    </recommendedName>
</protein>
<dbReference type="PRINTS" id="PR00395">
    <property type="entry name" value="RIBOSOMALS2"/>
</dbReference>
<dbReference type="Gene3D" id="1.10.287.610">
    <property type="entry name" value="Helix hairpin bin"/>
    <property type="match status" value="1"/>
</dbReference>
<dbReference type="GO" id="GO:0006412">
    <property type="term" value="P:translation"/>
    <property type="evidence" value="ECO:0007669"/>
    <property type="project" value="UniProtKB-UniRule"/>
</dbReference>
<dbReference type="CDD" id="cd01425">
    <property type="entry name" value="RPS2"/>
    <property type="match status" value="1"/>
</dbReference>
<evidence type="ECO:0000256" key="2">
    <source>
        <dbReference type="ARBA" id="ARBA00022980"/>
    </source>
</evidence>
<keyword evidence="2 5" id="KW-0689">Ribosomal protein</keyword>
<reference evidence="7 8" key="1">
    <citation type="submission" date="2017-09" db="EMBL/GenBank/DDBJ databases">
        <title>Depth-based differentiation of microbial function through sediment-hosted aquifers and enrichment of novel symbionts in the deep terrestrial subsurface.</title>
        <authorList>
            <person name="Probst A.J."/>
            <person name="Ladd B."/>
            <person name="Jarett J.K."/>
            <person name="Geller-Mcgrath D.E."/>
            <person name="Sieber C.M."/>
            <person name="Emerson J.B."/>
            <person name="Anantharaman K."/>
            <person name="Thomas B.C."/>
            <person name="Malmstrom R."/>
            <person name="Stieglmeier M."/>
            <person name="Klingl A."/>
            <person name="Woyke T."/>
            <person name="Ryan C.M."/>
            <person name="Banfield J.F."/>
        </authorList>
    </citation>
    <scope>NUCLEOTIDE SEQUENCE [LARGE SCALE GENOMIC DNA]</scope>
    <source>
        <strain evidence="7">CG22_combo_CG10-13_8_21_14_all_39_12</strain>
    </source>
</reference>
<comment type="caution">
    <text evidence="7">The sequence shown here is derived from an EMBL/GenBank/DDBJ whole genome shotgun (WGS) entry which is preliminary data.</text>
</comment>
<accession>A0A2H0BEI5</accession>
<evidence type="ECO:0000256" key="1">
    <source>
        <dbReference type="ARBA" id="ARBA00006242"/>
    </source>
</evidence>
<dbReference type="NCBIfam" id="TIGR01011">
    <property type="entry name" value="rpsB_bact"/>
    <property type="match status" value="1"/>
</dbReference>
<dbReference type="Proteomes" id="UP000228495">
    <property type="component" value="Unassembled WGS sequence"/>
</dbReference>
<evidence type="ECO:0000256" key="4">
    <source>
        <dbReference type="ARBA" id="ARBA00035256"/>
    </source>
</evidence>
<gene>
    <name evidence="5 7" type="primary">rpsB</name>
    <name evidence="7" type="ORF">COX05_04810</name>
</gene>
<dbReference type="EMBL" id="PCSU01000088">
    <property type="protein sequence ID" value="PIP56093.1"/>
    <property type="molecule type" value="Genomic_DNA"/>
</dbReference>
<evidence type="ECO:0000256" key="6">
    <source>
        <dbReference type="RuleBase" id="RU003631"/>
    </source>
</evidence>
<dbReference type="GO" id="GO:0003735">
    <property type="term" value="F:structural constituent of ribosome"/>
    <property type="evidence" value="ECO:0007669"/>
    <property type="project" value="InterPro"/>
</dbReference>
<dbReference type="PANTHER" id="PTHR12534">
    <property type="entry name" value="30S RIBOSOMAL PROTEIN S2 PROKARYOTIC AND ORGANELLAR"/>
    <property type="match status" value="1"/>
</dbReference>
<dbReference type="SUPFAM" id="SSF52313">
    <property type="entry name" value="Ribosomal protein S2"/>
    <property type="match status" value="1"/>
</dbReference>
<dbReference type="PANTHER" id="PTHR12534:SF0">
    <property type="entry name" value="SMALL RIBOSOMAL SUBUNIT PROTEIN US2M"/>
    <property type="match status" value="1"/>
</dbReference>
<dbReference type="Gene3D" id="3.40.50.10490">
    <property type="entry name" value="Glucose-6-phosphate isomerase like protein, domain 1"/>
    <property type="match status" value="1"/>
</dbReference>
<organism evidence="7 8">
    <name type="scientific">candidate division WWE3 bacterium CG22_combo_CG10-13_8_21_14_all_39_12</name>
    <dbReference type="NCBI Taxonomy" id="1975094"/>
    <lineage>
        <taxon>Bacteria</taxon>
        <taxon>Katanobacteria</taxon>
    </lineage>
</organism>
<evidence type="ECO:0000256" key="3">
    <source>
        <dbReference type="ARBA" id="ARBA00023274"/>
    </source>
</evidence>
<dbReference type="Pfam" id="PF00318">
    <property type="entry name" value="Ribosomal_S2"/>
    <property type="match status" value="1"/>
</dbReference>
<dbReference type="PROSITE" id="PS00963">
    <property type="entry name" value="RIBOSOMAL_S2_2"/>
    <property type="match status" value="1"/>
</dbReference>
<dbReference type="GO" id="GO:0015935">
    <property type="term" value="C:small ribosomal subunit"/>
    <property type="evidence" value="ECO:0007669"/>
    <property type="project" value="InterPro"/>
</dbReference>
<comment type="similarity">
    <text evidence="1 5 6">Belongs to the universal ribosomal protein uS2 family.</text>
</comment>
<evidence type="ECO:0000256" key="5">
    <source>
        <dbReference type="HAMAP-Rule" id="MF_00291"/>
    </source>
</evidence>